<dbReference type="AlphaFoldDB" id="A0A3R9NXP5"/>
<accession>A0A3R9NXP5</accession>
<dbReference type="RefSeq" id="WP_125484811.1">
    <property type="nucleotide sequence ID" value="NZ_RSDW01000001.1"/>
</dbReference>
<keyword evidence="1" id="KW-0732">Signal</keyword>
<protein>
    <submittedName>
        <fullName evidence="2">Uncharacterized protein</fullName>
    </submittedName>
</protein>
<evidence type="ECO:0000313" key="3">
    <source>
        <dbReference type="Proteomes" id="UP000269669"/>
    </source>
</evidence>
<feature type="signal peptide" evidence="1">
    <location>
        <begin position="1"/>
        <end position="19"/>
    </location>
</feature>
<dbReference type="Proteomes" id="UP000269669">
    <property type="component" value="Unassembled WGS sequence"/>
</dbReference>
<organism evidence="2 3">
    <name type="scientific">Edaphobacter aggregans</name>
    <dbReference type="NCBI Taxonomy" id="570835"/>
    <lineage>
        <taxon>Bacteria</taxon>
        <taxon>Pseudomonadati</taxon>
        <taxon>Acidobacteriota</taxon>
        <taxon>Terriglobia</taxon>
        <taxon>Terriglobales</taxon>
        <taxon>Acidobacteriaceae</taxon>
        <taxon>Edaphobacter</taxon>
    </lineage>
</organism>
<feature type="chain" id="PRO_5018763194" evidence="1">
    <location>
        <begin position="20"/>
        <end position="255"/>
    </location>
</feature>
<proteinExistence type="predicted"/>
<gene>
    <name evidence="2" type="ORF">EDE15_1673</name>
</gene>
<evidence type="ECO:0000313" key="2">
    <source>
        <dbReference type="EMBL" id="RSL16163.1"/>
    </source>
</evidence>
<keyword evidence="3" id="KW-1185">Reference proteome</keyword>
<dbReference type="EMBL" id="RSDW01000001">
    <property type="protein sequence ID" value="RSL16163.1"/>
    <property type="molecule type" value="Genomic_DNA"/>
</dbReference>
<name>A0A3R9NXP5_9BACT</name>
<comment type="caution">
    <text evidence="2">The sequence shown here is derived from an EMBL/GenBank/DDBJ whole genome shotgun (WGS) entry which is preliminary data.</text>
</comment>
<reference evidence="2 3" key="1">
    <citation type="submission" date="2018-12" db="EMBL/GenBank/DDBJ databases">
        <title>Sequencing of bacterial isolates from soil warming experiment in Harvard Forest, Massachusetts, USA.</title>
        <authorList>
            <person name="Deangelis K."/>
        </authorList>
    </citation>
    <scope>NUCLEOTIDE SEQUENCE [LARGE SCALE GENOMIC DNA]</scope>
    <source>
        <strain evidence="2 3">EB153</strain>
    </source>
</reference>
<dbReference type="OrthoDB" id="9882330at2"/>
<evidence type="ECO:0000256" key="1">
    <source>
        <dbReference type="SAM" id="SignalP"/>
    </source>
</evidence>
<sequence length="255" mass="27903">MRILLKLLLLLSASQLALAQRATFTLPETGQVITFSFHPVSDPSDNFDSVDVTSADKHFHFPAKNTVARFPATAKERRAEGFWIDIPGLKLHPSRYFLVGNYGTATDVHSLLFFVGAAYASEASPLLVLGFSATGEPYKVLERQYLDVTSFQLAPDGTPLIVGKDALSEVMRGDGGNGSAKPYATTYDPFSVFTLRSGEKAVYSLEESRNYNLKHYVWAGPHSREDFAVFYNIPGHPKPLGAPISRAETLLGGSK</sequence>